<dbReference type="SUPFAM" id="SSF54001">
    <property type="entry name" value="Cysteine proteinases"/>
    <property type="match status" value="1"/>
</dbReference>
<dbReference type="InterPro" id="IPR038765">
    <property type="entry name" value="Papain-like_cys_pep_sf"/>
</dbReference>
<dbReference type="EMBL" id="QUSZ01004631">
    <property type="protein sequence ID" value="RHY13423.1"/>
    <property type="molecule type" value="Genomic_DNA"/>
</dbReference>
<dbReference type="Gene3D" id="3.90.70.10">
    <property type="entry name" value="Cysteine proteinases"/>
    <property type="match status" value="1"/>
</dbReference>
<dbReference type="EMBL" id="QUTF01014638">
    <property type="protein sequence ID" value="RHZ12189.1"/>
    <property type="molecule type" value="Genomic_DNA"/>
</dbReference>
<dbReference type="Proteomes" id="UP000286510">
    <property type="component" value="Unassembled WGS sequence"/>
</dbReference>
<feature type="signal peptide" evidence="1">
    <location>
        <begin position="1"/>
        <end position="17"/>
    </location>
</feature>
<feature type="chain" id="PRO_5036334604" description="Peptidase C1A papain C-terminal domain-containing protein" evidence="1">
    <location>
        <begin position="18"/>
        <end position="329"/>
    </location>
</feature>
<evidence type="ECO:0008006" key="6">
    <source>
        <dbReference type="Google" id="ProtNLM"/>
    </source>
</evidence>
<dbReference type="PANTHER" id="PTHR35899">
    <property type="entry name" value="PAPAIN FAMILY CYSTEINE PROTEASE DOMAIN CONTAINING PROTEIN"/>
    <property type="match status" value="1"/>
</dbReference>
<dbReference type="AlphaFoldDB" id="A0A397B4Q2"/>
<keyword evidence="1" id="KW-0732">Signal</keyword>
<dbReference type="PANTHER" id="PTHR35899:SF1">
    <property type="entry name" value="PEPTIDASE C1A PAPAIN C-TERMINAL DOMAIN-CONTAINING PROTEIN"/>
    <property type="match status" value="1"/>
</dbReference>
<organism evidence="2 4">
    <name type="scientific">Aphanomyces astaci</name>
    <name type="common">Crayfish plague agent</name>
    <dbReference type="NCBI Taxonomy" id="112090"/>
    <lineage>
        <taxon>Eukaryota</taxon>
        <taxon>Sar</taxon>
        <taxon>Stramenopiles</taxon>
        <taxon>Oomycota</taxon>
        <taxon>Saprolegniomycetes</taxon>
        <taxon>Saprolegniales</taxon>
        <taxon>Verrucalvaceae</taxon>
        <taxon>Aphanomyces</taxon>
    </lineage>
</organism>
<evidence type="ECO:0000313" key="4">
    <source>
        <dbReference type="Proteomes" id="UP000265427"/>
    </source>
</evidence>
<name>A0A397B4Q2_APHAT</name>
<protein>
    <recommendedName>
        <fullName evidence="6">Peptidase C1A papain C-terminal domain-containing protein</fullName>
    </recommendedName>
</protein>
<evidence type="ECO:0000313" key="3">
    <source>
        <dbReference type="EMBL" id="RHZ12189.1"/>
    </source>
</evidence>
<evidence type="ECO:0000313" key="5">
    <source>
        <dbReference type="Proteomes" id="UP000286510"/>
    </source>
</evidence>
<evidence type="ECO:0000256" key="1">
    <source>
        <dbReference type="SAM" id="SignalP"/>
    </source>
</evidence>
<dbReference type="Proteomes" id="UP000265427">
    <property type="component" value="Unassembled WGS sequence"/>
</dbReference>
<comment type="caution">
    <text evidence="2">The sequence shown here is derived from an EMBL/GenBank/DDBJ whole genome shotgun (WGS) entry which is preliminary data.</text>
</comment>
<evidence type="ECO:0000313" key="2">
    <source>
        <dbReference type="EMBL" id="RHY13423.1"/>
    </source>
</evidence>
<proteinExistence type="predicted"/>
<reference evidence="4 5" key="1">
    <citation type="submission" date="2018-08" db="EMBL/GenBank/DDBJ databases">
        <title>Aphanomyces genome sequencing and annotation.</title>
        <authorList>
            <person name="Minardi D."/>
            <person name="Oidtmann B."/>
            <person name="Van Der Giezen M."/>
            <person name="Studholme D.J."/>
        </authorList>
    </citation>
    <scope>NUCLEOTIDE SEQUENCE [LARGE SCALE GENOMIC DNA]</scope>
    <source>
        <strain evidence="3 5">FDL457</strain>
        <strain evidence="2 4">Kv</strain>
    </source>
</reference>
<accession>A0A397B4Q2</accession>
<gene>
    <name evidence="3" type="ORF">DYB26_003257</name>
    <name evidence="2" type="ORF">DYB36_004414</name>
</gene>
<sequence length="329" mass="36468">MWIAGGVFVTANVLVLGSIAVVGKSVTDSLAAIKAVEARQASQVRSVANRLPSKFAVQFVTPRQDQSSRGTCWDFATIALLEWSYRANGVRHGWLQPDEYVALSEQAYGIEVMRLCTGPEDSPQQLACRVYGDYVSRVWNNTTEGGEAYDLYYLRDGLKNSVLPTAVCPYFKHGHEHECPGLSAALDQNPIQFNVTLTWPSSPTNWYACGGTDNNADLVSPTNATATVVYNKGIEDCLTDTTRMFAKTNVQTLDLKCSDATQCKVSDDVTYYVRNTTDWGDRMTLMCVWEHDAKTGSARDFCLIPMLEQNLAATFKYNGPFKCKMESSY</sequence>